<dbReference type="Gene3D" id="3.40.50.12580">
    <property type="match status" value="1"/>
</dbReference>
<dbReference type="InterPro" id="IPR007554">
    <property type="entry name" value="Glycerophosphate_synth"/>
</dbReference>
<accession>A0A927PHC3</accession>
<dbReference type="SUPFAM" id="SSF53756">
    <property type="entry name" value="UDP-Glycosyltransferase/glycogen phosphorylase"/>
    <property type="match status" value="1"/>
</dbReference>
<dbReference type="EMBL" id="JACYHB010000021">
    <property type="protein sequence ID" value="MBD8080779.1"/>
    <property type="molecule type" value="Genomic_DNA"/>
</dbReference>
<protein>
    <submittedName>
        <fullName evidence="1">CDP-glycerol glycerophosphotransferase family protein</fullName>
    </submittedName>
</protein>
<dbReference type="InterPro" id="IPR043148">
    <property type="entry name" value="TagF_C"/>
</dbReference>
<dbReference type="PANTHER" id="PTHR37316">
    <property type="entry name" value="TEICHOIC ACID GLYCEROL-PHOSPHATE PRIMASE"/>
    <property type="match status" value="1"/>
</dbReference>
<dbReference type="Proteomes" id="UP000610846">
    <property type="component" value="Unassembled WGS sequence"/>
</dbReference>
<dbReference type="GO" id="GO:0047355">
    <property type="term" value="F:CDP-glycerol glycerophosphotransferase activity"/>
    <property type="evidence" value="ECO:0007669"/>
    <property type="project" value="InterPro"/>
</dbReference>
<organism evidence="1 2">
    <name type="scientific">Cellulosimicrobium arenosum</name>
    <dbReference type="NCBI Taxonomy" id="2708133"/>
    <lineage>
        <taxon>Bacteria</taxon>
        <taxon>Bacillati</taxon>
        <taxon>Actinomycetota</taxon>
        <taxon>Actinomycetes</taxon>
        <taxon>Micrococcales</taxon>
        <taxon>Promicromonosporaceae</taxon>
        <taxon>Cellulosimicrobium</taxon>
    </lineage>
</organism>
<proteinExistence type="predicted"/>
<evidence type="ECO:0000313" key="1">
    <source>
        <dbReference type="EMBL" id="MBD8080779.1"/>
    </source>
</evidence>
<dbReference type="AlphaFoldDB" id="A0A927PHC3"/>
<evidence type="ECO:0000313" key="2">
    <source>
        <dbReference type="Proteomes" id="UP000610846"/>
    </source>
</evidence>
<name>A0A927PHC3_9MICO</name>
<comment type="caution">
    <text evidence="1">The sequence shown here is derived from an EMBL/GenBank/DDBJ whole genome shotgun (WGS) entry which is preliminary data.</text>
</comment>
<dbReference type="Pfam" id="PF04464">
    <property type="entry name" value="Glyphos_transf"/>
    <property type="match status" value="1"/>
</dbReference>
<sequence length="756" mass="84651">MPFSTRTNDLSERLVNGASVNDVDAQASEISIVFIVGESRAEILSPALDQLRKMPRFRHVPIAVVHDPGLDVEASVAGHGASLVESASSLNQDRNEAACDWLERSGTRYGTIATLPRLRKLKSWSRQVLHEVETLRRLPLNGSTPLMVWTDHGTKLSVARYVDRTLSGGEVRRGSLLADFLGRLALCAARPWLDALDPREGDVEIVGFLSAAFSPEMSEPPWRYRLALTGPSGDVARSGPVPLTPRVGNRGTVQWEGLTTRLALDGVGTGHWRFVVELDTEVPELRLRRNLQPRIGALISARTVGMHAAADDAPGRTRTTTVRYLLHTVGDGTAAFLTTQRGSGLRARLQWAVMLLKKDAGFIARGPGDRRMRWLRLLRLLTRPFFAGREIWLIGERKDTAQDNGVHLFRHLRESSARHSAYYVIDRSSPQYGRVAPYGHVVAHSSWRHQLLLLHAVVLANAYSIGYLVPDTWDVKDYTRHIVWRVGALRVYLKHGVHLSPNAVKRGATGYDVCLTVMPGETEALRATSGYDRQLVQAGMPRYDALTPTPASRTILFMPTWRNYLVTTALKGAQDGEISYEGSAYQRFMSGLLESRRLHEMLEKHDYRLTFLPHYNMASRFEGATVAGDRIEIADADNVAFQDLIRGCDAFVTDYSSVHFDVAYLGTPIVYARFDEEDFESKHSSPTWFDYERDGFGPVVRTLDDTLDAVESLLERDCRPYPLYTARIDAAFPQRDQQNCARTVAAIEERIPTRPR</sequence>
<dbReference type="RefSeq" id="WP_191830356.1">
    <property type="nucleotide sequence ID" value="NZ_JACYHB010000021.1"/>
</dbReference>
<reference evidence="1" key="2">
    <citation type="submission" date="2020-09" db="EMBL/GenBank/DDBJ databases">
        <authorList>
            <person name="Yu Y."/>
        </authorList>
    </citation>
    <scope>NUCLEOTIDE SEQUENCE</scope>
    <source>
        <strain evidence="1">KCTC 49039</strain>
    </source>
</reference>
<dbReference type="InterPro" id="IPR051612">
    <property type="entry name" value="Teichoic_Acid_Biosynth"/>
</dbReference>
<reference evidence="1" key="1">
    <citation type="journal article" date="2018" name="Curr. Microbiol.">
        <title>Cellulosimicrobium arenosum sp. nov., Isolated from Marine Sediment Sand.</title>
        <authorList>
            <person name="Oh M."/>
            <person name="Kim J.H."/>
            <person name="Yoon J.H."/>
            <person name="Schumann P."/>
            <person name="Kim W."/>
        </authorList>
    </citation>
    <scope>NUCLEOTIDE SEQUENCE</scope>
    <source>
        <strain evidence="1">KCTC 49039</strain>
    </source>
</reference>
<gene>
    <name evidence="1" type="ORF">IF651_17185</name>
</gene>
<keyword evidence="2" id="KW-1185">Reference proteome</keyword>
<dbReference type="PANTHER" id="PTHR37316:SF3">
    <property type="entry name" value="TEICHOIC ACID GLYCEROL-PHOSPHATE TRANSFERASE"/>
    <property type="match status" value="1"/>
</dbReference>
<dbReference type="GO" id="GO:0016020">
    <property type="term" value="C:membrane"/>
    <property type="evidence" value="ECO:0007669"/>
    <property type="project" value="InterPro"/>
</dbReference>